<evidence type="ECO:0000256" key="4">
    <source>
        <dbReference type="ARBA" id="ARBA00029447"/>
    </source>
</evidence>
<feature type="domain" description="HAMP" evidence="9">
    <location>
        <begin position="204"/>
        <end position="256"/>
    </location>
</feature>
<accession>A0A084IK75</accession>
<gene>
    <name evidence="10" type="ORF">C41B8_11683</name>
</gene>
<dbReference type="GO" id="GO:0007165">
    <property type="term" value="P:signal transduction"/>
    <property type="evidence" value="ECO:0007669"/>
    <property type="project" value="UniProtKB-KW"/>
</dbReference>
<dbReference type="CDD" id="cd06225">
    <property type="entry name" value="HAMP"/>
    <property type="match status" value="1"/>
</dbReference>
<dbReference type="Proteomes" id="UP000028302">
    <property type="component" value="Unassembled WGS sequence"/>
</dbReference>
<dbReference type="SMART" id="SM00304">
    <property type="entry name" value="HAMP"/>
    <property type="match status" value="1"/>
</dbReference>
<dbReference type="PROSITE" id="PS50111">
    <property type="entry name" value="CHEMOTAXIS_TRANSDUC_2"/>
    <property type="match status" value="1"/>
</dbReference>
<dbReference type="PANTHER" id="PTHR43531:SF14">
    <property type="entry name" value="METHYL-ACCEPTING CHEMOTAXIS PROTEIN I-RELATED"/>
    <property type="match status" value="1"/>
</dbReference>
<dbReference type="GO" id="GO:0006935">
    <property type="term" value="P:chemotaxis"/>
    <property type="evidence" value="ECO:0007669"/>
    <property type="project" value="InterPro"/>
</dbReference>
<dbReference type="AlphaFoldDB" id="A0A084IK75"/>
<evidence type="ECO:0000259" key="8">
    <source>
        <dbReference type="PROSITE" id="PS50111"/>
    </source>
</evidence>
<evidence type="ECO:0000256" key="7">
    <source>
        <dbReference type="SAM" id="Phobius"/>
    </source>
</evidence>
<evidence type="ECO:0000256" key="6">
    <source>
        <dbReference type="SAM" id="MobiDB-lite"/>
    </source>
</evidence>
<feature type="compositionally biased region" description="Polar residues" evidence="6">
    <location>
        <begin position="277"/>
        <end position="327"/>
    </location>
</feature>
<dbReference type="RefSeq" id="WP_051883447.1">
    <property type="nucleotide sequence ID" value="NZ_APNK01000017.1"/>
</dbReference>
<name>A0A084IK75_SALHC</name>
<feature type="region of interest" description="Disordered" evidence="6">
    <location>
        <begin position="506"/>
        <end position="555"/>
    </location>
</feature>
<evidence type="ECO:0000313" key="10">
    <source>
        <dbReference type="EMBL" id="KEZ77109.1"/>
    </source>
</evidence>
<dbReference type="Pfam" id="PF00672">
    <property type="entry name" value="HAMP"/>
    <property type="match status" value="1"/>
</dbReference>
<keyword evidence="7" id="KW-1133">Transmembrane helix</keyword>
<dbReference type="SMART" id="SM00283">
    <property type="entry name" value="MA"/>
    <property type="match status" value="1"/>
</dbReference>
<comment type="caution">
    <text evidence="10">The sequence shown here is derived from an EMBL/GenBank/DDBJ whole genome shotgun (WGS) entry which is preliminary data.</text>
</comment>
<dbReference type="PATRIC" id="fig|1304275.5.peg.2381"/>
<comment type="similarity">
    <text evidence="4">Belongs to the methyl-accepting chemotaxis (MCP) protein family.</text>
</comment>
<evidence type="ECO:0000256" key="2">
    <source>
        <dbReference type="ARBA" id="ARBA00022481"/>
    </source>
</evidence>
<dbReference type="STRING" id="1304275.C41B8_11683"/>
<dbReference type="Pfam" id="PF00015">
    <property type="entry name" value="MCPsignal"/>
    <property type="match status" value="1"/>
</dbReference>
<dbReference type="PRINTS" id="PR00260">
    <property type="entry name" value="CHEMTRNSDUCR"/>
</dbReference>
<dbReference type="CDD" id="cd11386">
    <property type="entry name" value="MCP_signal"/>
    <property type="match status" value="1"/>
</dbReference>
<dbReference type="eggNOG" id="COG0840">
    <property type="taxonomic scope" value="Bacteria"/>
</dbReference>
<dbReference type="InterPro" id="IPR051310">
    <property type="entry name" value="MCP_chemotaxis"/>
</dbReference>
<dbReference type="InterPro" id="IPR004090">
    <property type="entry name" value="Chemotax_Me-accpt_rcpt"/>
</dbReference>
<reference evidence="10 11" key="1">
    <citation type="submission" date="2013-03" db="EMBL/GenBank/DDBJ databases">
        <title>Salinisphaera hydrothermalis C41B8 Genome Sequencing.</title>
        <authorList>
            <person name="Li C."/>
            <person name="Lai Q."/>
            <person name="Shao Z."/>
        </authorList>
    </citation>
    <scope>NUCLEOTIDE SEQUENCE [LARGE SCALE GENOMIC DNA]</scope>
    <source>
        <strain evidence="10 11">C41B8</strain>
    </source>
</reference>
<keyword evidence="7" id="KW-0472">Membrane</keyword>
<keyword evidence="11" id="KW-1185">Reference proteome</keyword>
<organism evidence="10 11">
    <name type="scientific">Salinisphaera hydrothermalis (strain C41B8)</name>
    <dbReference type="NCBI Taxonomy" id="1304275"/>
    <lineage>
        <taxon>Bacteria</taxon>
        <taxon>Pseudomonadati</taxon>
        <taxon>Pseudomonadota</taxon>
        <taxon>Gammaproteobacteria</taxon>
        <taxon>Salinisphaerales</taxon>
        <taxon>Salinisphaeraceae</taxon>
        <taxon>Salinisphaera</taxon>
    </lineage>
</organism>
<evidence type="ECO:0000256" key="1">
    <source>
        <dbReference type="ARBA" id="ARBA00004370"/>
    </source>
</evidence>
<dbReference type="SUPFAM" id="SSF58104">
    <property type="entry name" value="Methyl-accepting chemotaxis protein (MCP) signaling domain"/>
    <property type="match status" value="1"/>
</dbReference>
<sequence>MGLAFGILILLLAFAVGAGTYGIDRIAATGHRAIDVDARVATNAMQIEKLGLEALRYEKDIFIDLNDPEKIATYKAKWDDVHTRLKATLQAGLAMAATDQRRQLYQDALNGLSAYQTGFNKIYARIRSGDIQSTAQANNAFHEYKSAIYQLENNAEAIDKAASAQLSRAVPKMETVRRDTQISLLAFAGIAIVLAIVLSYLITRSVSRPLRYAVDIIEDIAQGNLRRDVSVTGKDEVSRLLAAMSSQRERLSALVLSLRNLSNAVYHGAQEIASGNDELSSRTQQQAASLQETAASMEEMTSTVRQNAENARQADQLSRNVRTQASEGGQVVDRAVRAMSEISDSSHRITEIVSLIDDIAFQTNLLALNASVEAARAGEQGRGFAVVASEVRNLASRSATAAKDIKTLVDESAQKVADGSKQVELSGKTLNEIIESINQVSNIISDIATAGSEQAQGIDQVNTAVSQMDSVTQQNAALVEESAAASASLEEQAQQLNTQIAFFKLPEDPTGARDAQPSARRTVSSPRSEGKRTAPPATKPKSESNPSDAEDWATF</sequence>
<keyword evidence="7" id="KW-0812">Transmembrane</keyword>
<dbReference type="InterPro" id="IPR003660">
    <property type="entry name" value="HAMP_dom"/>
</dbReference>
<dbReference type="GO" id="GO:0005886">
    <property type="term" value="C:plasma membrane"/>
    <property type="evidence" value="ECO:0007669"/>
    <property type="project" value="TreeGrafter"/>
</dbReference>
<dbReference type="InterPro" id="IPR004089">
    <property type="entry name" value="MCPsignal_dom"/>
</dbReference>
<evidence type="ECO:0000256" key="3">
    <source>
        <dbReference type="ARBA" id="ARBA00023224"/>
    </source>
</evidence>
<proteinExistence type="inferred from homology"/>
<feature type="domain" description="Methyl-accepting transducer" evidence="8">
    <location>
        <begin position="261"/>
        <end position="490"/>
    </location>
</feature>
<feature type="transmembrane region" description="Helical" evidence="7">
    <location>
        <begin position="182"/>
        <end position="202"/>
    </location>
</feature>
<dbReference type="EMBL" id="APNK01000017">
    <property type="protein sequence ID" value="KEZ77109.1"/>
    <property type="molecule type" value="Genomic_DNA"/>
</dbReference>
<protein>
    <submittedName>
        <fullName evidence="10">Methyl accepting chemotaxis sensory transducer</fullName>
    </submittedName>
</protein>
<keyword evidence="3 5" id="KW-0807">Transducer</keyword>
<keyword evidence="2" id="KW-0488">Methylation</keyword>
<dbReference type="FunFam" id="1.10.287.950:FF:000001">
    <property type="entry name" value="Methyl-accepting chemotaxis sensory transducer"/>
    <property type="match status" value="1"/>
</dbReference>
<dbReference type="GO" id="GO:0004888">
    <property type="term" value="F:transmembrane signaling receptor activity"/>
    <property type="evidence" value="ECO:0007669"/>
    <property type="project" value="InterPro"/>
</dbReference>
<evidence type="ECO:0000259" key="9">
    <source>
        <dbReference type="PROSITE" id="PS50885"/>
    </source>
</evidence>
<evidence type="ECO:0000256" key="5">
    <source>
        <dbReference type="PROSITE-ProRule" id="PRU00284"/>
    </source>
</evidence>
<dbReference type="Gene3D" id="1.10.287.950">
    <property type="entry name" value="Methyl-accepting chemotaxis protein"/>
    <property type="match status" value="1"/>
</dbReference>
<dbReference type="PANTHER" id="PTHR43531">
    <property type="entry name" value="PROTEIN ICFG"/>
    <property type="match status" value="1"/>
</dbReference>
<comment type="subcellular location">
    <subcellularLocation>
        <location evidence="1">Membrane</location>
    </subcellularLocation>
</comment>
<feature type="region of interest" description="Disordered" evidence="6">
    <location>
        <begin position="275"/>
        <end position="328"/>
    </location>
</feature>
<dbReference type="PROSITE" id="PS50885">
    <property type="entry name" value="HAMP"/>
    <property type="match status" value="1"/>
</dbReference>
<evidence type="ECO:0000313" key="11">
    <source>
        <dbReference type="Proteomes" id="UP000028302"/>
    </source>
</evidence>